<dbReference type="InterPro" id="IPR051466">
    <property type="entry name" value="D-amino_acid_metab_enzyme"/>
</dbReference>
<feature type="non-terminal residue" evidence="2">
    <location>
        <position position="1"/>
    </location>
</feature>
<accession>X1TCC6</accession>
<comment type="caution">
    <text evidence="2">The sequence shown here is derived from an EMBL/GenBank/DDBJ whole genome shotgun (WGS) entry which is preliminary data.</text>
</comment>
<dbReference type="GO" id="GO:0008721">
    <property type="term" value="F:D-serine ammonia-lyase activity"/>
    <property type="evidence" value="ECO:0007669"/>
    <property type="project" value="TreeGrafter"/>
</dbReference>
<dbReference type="SUPFAM" id="SSF51419">
    <property type="entry name" value="PLP-binding barrel"/>
    <property type="match status" value="1"/>
</dbReference>
<dbReference type="PANTHER" id="PTHR28004:SF2">
    <property type="entry name" value="D-SERINE DEHYDRATASE"/>
    <property type="match status" value="1"/>
</dbReference>
<sequence length="316" mass="35341">EALFYAENYRIEDILLGYPTMSKVDVEELCQAAKIEGVKITVVVDDTRQIDLLNDLAVKNHIEFGTLIEIDVADKLLGRNVGVYRSPIRDPEVVVNLARIISDKSNLNFRGIMGYEAQNASIGDEKMLFRFAKKRSRKRVNIWRQNVVEALINAGFQPEIVNGGGSGCFQETAAEPFITEIGIGSLLFKSHIFDSINSLDKFLPSLFFALQIVRKPRDNIVTAFSGGYVSSGGVRALPIPVIPNNLMISKDEGFGEVQTPFIFDPNDHELNLGDLIFCRFGKAGEPLEHFNEVLIYSNGEIMNNYKTYRGYGKTFS</sequence>
<dbReference type="PANTHER" id="PTHR28004">
    <property type="entry name" value="ZGC:162816-RELATED"/>
    <property type="match status" value="1"/>
</dbReference>
<dbReference type="InterPro" id="IPR001608">
    <property type="entry name" value="Ala_racemase_N"/>
</dbReference>
<dbReference type="Gene3D" id="3.20.20.10">
    <property type="entry name" value="Alanine racemase"/>
    <property type="match status" value="1"/>
</dbReference>
<dbReference type="GO" id="GO:0036088">
    <property type="term" value="P:D-serine catabolic process"/>
    <property type="evidence" value="ECO:0007669"/>
    <property type="project" value="TreeGrafter"/>
</dbReference>
<organism evidence="2">
    <name type="scientific">marine sediment metagenome</name>
    <dbReference type="NCBI Taxonomy" id="412755"/>
    <lineage>
        <taxon>unclassified sequences</taxon>
        <taxon>metagenomes</taxon>
        <taxon>ecological metagenomes</taxon>
    </lineage>
</organism>
<dbReference type="AlphaFoldDB" id="X1TCC6"/>
<evidence type="ECO:0000259" key="1">
    <source>
        <dbReference type="Pfam" id="PF01168"/>
    </source>
</evidence>
<protein>
    <recommendedName>
        <fullName evidence="1">Alanine racemase N-terminal domain-containing protein</fullName>
    </recommendedName>
</protein>
<evidence type="ECO:0000313" key="2">
    <source>
        <dbReference type="EMBL" id="GAI77694.1"/>
    </source>
</evidence>
<reference evidence="2" key="1">
    <citation type="journal article" date="2014" name="Front. Microbiol.">
        <title>High frequency of phylogenetically diverse reductive dehalogenase-homologous genes in deep subseafloor sedimentary metagenomes.</title>
        <authorList>
            <person name="Kawai M."/>
            <person name="Futagami T."/>
            <person name="Toyoda A."/>
            <person name="Takaki Y."/>
            <person name="Nishi S."/>
            <person name="Hori S."/>
            <person name="Arai W."/>
            <person name="Tsubouchi T."/>
            <person name="Morono Y."/>
            <person name="Uchiyama I."/>
            <person name="Ito T."/>
            <person name="Fujiyama A."/>
            <person name="Inagaki F."/>
            <person name="Takami H."/>
        </authorList>
    </citation>
    <scope>NUCLEOTIDE SEQUENCE</scope>
    <source>
        <strain evidence="2">Expedition CK06-06</strain>
    </source>
</reference>
<proteinExistence type="predicted"/>
<dbReference type="InterPro" id="IPR029066">
    <property type="entry name" value="PLP-binding_barrel"/>
</dbReference>
<gene>
    <name evidence="2" type="ORF">S12H4_13794</name>
</gene>
<name>X1TCC6_9ZZZZ</name>
<dbReference type="EMBL" id="BARW01006566">
    <property type="protein sequence ID" value="GAI77694.1"/>
    <property type="molecule type" value="Genomic_DNA"/>
</dbReference>
<feature type="domain" description="Alanine racemase N-terminal" evidence="1">
    <location>
        <begin position="34"/>
        <end position="188"/>
    </location>
</feature>
<dbReference type="Pfam" id="PF01168">
    <property type="entry name" value="Ala_racemase_N"/>
    <property type="match status" value="1"/>
</dbReference>